<dbReference type="EMBL" id="JANIAA010000051">
    <property type="protein sequence ID" value="MCQ8194645.1"/>
    <property type="molecule type" value="Genomic_DNA"/>
</dbReference>
<accession>A0ABT1VB73</accession>
<protein>
    <submittedName>
        <fullName evidence="2">Uncharacterized protein</fullName>
    </submittedName>
</protein>
<name>A0ABT1VB73_9ACTN</name>
<proteinExistence type="predicted"/>
<evidence type="ECO:0000313" key="3">
    <source>
        <dbReference type="Proteomes" id="UP001204746"/>
    </source>
</evidence>
<organism evidence="2 3">
    <name type="scientific">Streptomyces rugosispiralis</name>
    <dbReference type="NCBI Taxonomy" id="2967341"/>
    <lineage>
        <taxon>Bacteria</taxon>
        <taxon>Bacillati</taxon>
        <taxon>Actinomycetota</taxon>
        <taxon>Actinomycetes</taxon>
        <taxon>Kitasatosporales</taxon>
        <taxon>Streptomycetaceae</taxon>
        <taxon>Streptomyces</taxon>
    </lineage>
</organism>
<evidence type="ECO:0000256" key="1">
    <source>
        <dbReference type="SAM" id="Coils"/>
    </source>
</evidence>
<keyword evidence="3" id="KW-1185">Reference proteome</keyword>
<dbReference type="Proteomes" id="UP001204746">
    <property type="component" value="Unassembled WGS sequence"/>
</dbReference>
<sequence>MDEVNEPAERERPQALAPADEAMLARAQTLREITDAALRDVAQLYPADDHGSVLRDALFLQGLAERLVDQAVVAERERGASWTDIGHAASSSRQSAHERWNTTVGAWVLMQRRRTGIGRGPADPATHACDLDEWYEDLVGEQRAVSTLLSSLGDEAARAEGETRRAEARHLHDRAEELRKEIDAAYSAAMAATGTPAAREKREMWAAKHLARAAIYERLATVEEPLAPEHRRRAATQRSLAQDIARDRAPQSLPADDGTRQQVHAAYLELSDAERRGSKRAVAALLTERLNGVGADSVRKHLDAVIEAERTSYVLDITACSDPDTAQATATSLLQDYAPNTNFWRSQSHRLLSRYLMAAALDDADAATLHTWITHPDNRRPVELLRSGPMPEWADEVEEILSSHRKTRDNVLLVLQSVLQARVPPFKRSSR</sequence>
<reference evidence="2 3" key="1">
    <citation type="submission" date="2022-07" db="EMBL/GenBank/DDBJ databases">
        <authorList>
            <person name="Phongsopitanun W."/>
            <person name="Tanasupawat S."/>
        </authorList>
    </citation>
    <scope>NUCLEOTIDE SEQUENCE [LARGE SCALE GENOMIC DNA]</scope>
    <source>
        <strain evidence="2 3">RCU-064</strain>
    </source>
</reference>
<comment type="caution">
    <text evidence="2">The sequence shown here is derived from an EMBL/GenBank/DDBJ whole genome shotgun (WGS) entry which is preliminary data.</text>
</comment>
<keyword evidence="1" id="KW-0175">Coiled coil</keyword>
<evidence type="ECO:0000313" key="2">
    <source>
        <dbReference type="EMBL" id="MCQ8194645.1"/>
    </source>
</evidence>
<gene>
    <name evidence="2" type="ORF">NP777_41750</name>
</gene>
<dbReference type="RefSeq" id="WP_256655408.1">
    <property type="nucleotide sequence ID" value="NZ_JANIAA010000051.1"/>
</dbReference>
<feature type="coiled-coil region" evidence="1">
    <location>
        <begin position="149"/>
        <end position="188"/>
    </location>
</feature>